<sequence>MSAAPLDIPPSPLGGHADFDLPPVLVTEGGERRAVGIEVEFAGLSAEGAAAVIQNALGGAIEQTDPNAFRIIGTSLGDLEVEIDSRILHPSKTRHNVIAEVGSRVASWLGSATSHVIPCELVTGPLPMDRVHEFDRAVDALRTAGARGTQDGALYAFGLHFNPQAAGASIDAILPVLRAFVLLNTWLRRQVAPDATRSLLGFADPFPADYVRRVADPAYRPDLAAFIDDYLAANPTRNRDLDLLPLLTHLDEARVRAVLPNEKIGSRPTFHYRLPDARVSDPGWSIAPEWNRWVAVERVAADAERLDRLGTAYLGFPGDDKSWADRAERLAFA</sequence>
<dbReference type="AlphaFoldDB" id="A0A5B2VBC5"/>
<comment type="caution">
    <text evidence="1">The sequence shown here is derived from an EMBL/GenBank/DDBJ whole genome shotgun (WGS) entry which is preliminary data.</text>
</comment>
<dbReference type="RefSeq" id="WP_149820143.1">
    <property type="nucleotide sequence ID" value="NZ_VUOA01000033.1"/>
</dbReference>
<evidence type="ECO:0008006" key="3">
    <source>
        <dbReference type="Google" id="ProtNLM"/>
    </source>
</evidence>
<dbReference type="OrthoDB" id="5597599at2"/>
<protein>
    <recommendedName>
        <fullName evidence="3">Amidoligase enzyme</fullName>
    </recommendedName>
</protein>
<accession>A0A5B2VBC5</accession>
<dbReference type="Pfam" id="PF12224">
    <property type="entry name" value="Amidoligase_2"/>
    <property type="match status" value="1"/>
</dbReference>
<organism evidence="1 2">
    <name type="scientific">Salinarimonas soli</name>
    <dbReference type="NCBI Taxonomy" id="1638099"/>
    <lineage>
        <taxon>Bacteria</taxon>
        <taxon>Pseudomonadati</taxon>
        <taxon>Pseudomonadota</taxon>
        <taxon>Alphaproteobacteria</taxon>
        <taxon>Hyphomicrobiales</taxon>
        <taxon>Salinarimonadaceae</taxon>
        <taxon>Salinarimonas</taxon>
    </lineage>
</organism>
<dbReference type="Proteomes" id="UP000323142">
    <property type="component" value="Unassembled WGS sequence"/>
</dbReference>
<evidence type="ECO:0000313" key="2">
    <source>
        <dbReference type="Proteomes" id="UP000323142"/>
    </source>
</evidence>
<keyword evidence="2" id="KW-1185">Reference proteome</keyword>
<dbReference type="InterPro" id="IPR022025">
    <property type="entry name" value="Amidoligase_2"/>
</dbReference>
<gene>
    <name evidence="1" type="ORF">F0L46_18165</name>
</gene>
<proteinExistence type="predicted"/>
<reference evidence="1 2" key="2">
    <citation type="submission" date="2019-09" db="EMBL/GenBank/DDBJ databases">
        <authorList>
            <person name="Jin C."/>
        </authorList>
    </citation>
    <scope>NUCLEOTIDE SEQUENCE [LARGE SCALE GENOMIC DNA]</scope>
    <source>
        <strain evidence="1 2">BN140002</strain>
    </source>
</reference>
<dbReference type="EMBL" id="VUOA01000033">
    <property type="protein sequence ID" value="KAA2235750.1"/>
    <property type="molecule type" value="Genomic_DNA"/>
</dbReference>
<reference evidence="1 2" key="1">
    <citation type="submission" date="2019-09" db="EMBL/GenBank/DDBJ databases">
        <title>Salinarimonas rosea gen. nov., sp. nov., a new member of the a-2 subgroup of the Proteobacteria.</title>
        <authorList>
            <person name="Liu J."/>
        </authorList>
    </citation>
    <scope>NUCLEOTIDE SEQUENCE [LARGE SCALE GENOMIC DNA]</scope>
    <source>
        <strain evidence="1 2">BN140002</strain>
    </source>
</reference>
<name>A0A5B2VBC5_9HYPH</name>
<evidence type="ECO:0000313" key="1">
    <source>
        <dbReference type="EMBL" id="KAA2235750.1"/>
    </source>
</evidence>